<gene>
    <name evidence="5" type="ORF">HNQ39_002227</name>
</gene>
<dbReference type="InterPro" id="IPR052021">
    <property type="entry name" value="Type-I_RS_S_subunit"/>
</dbReference>
<dbReference type="PANTHER" id="PTHR30408">
    <property type="entry name" value="TYPE-1 RESTRICTION ENZYME ECOKI SPECIFICITY PROTEIN"/>
    <property type="match status" value="1"/>
</dbReference>
<keyword evidence="6" id="KW-1185">Reference proteome</keyword>
<dbReference type="Gene3D" id="3.90.220.20">
    <property type="entry name" value="DNA methylase specificity domains"/>
    <property type="match status" value="2"/>
</dbReference>
<protein>
    <submittedName>
        <fullName evidence="5">Restriction endonuclease S subunit</fullName>
    </submittedName>
</protein>
<dbReference type="CDD" id="cd17253">
    <property type="entry name" value="RMtype1_S_Eco933I-TRD2-CR2_like"/>
    <property type="match status" value="1"/>
</dbReference>
<dbReference type="SUPFAM" id="SSF116734">
    <property type="entry name" value="DNA methylase specificity domain"/>
    <property type="match status" value="2"/>
</dbReference>
<comment type="caution">
    <text evidence="5">The sequence shown here is derived from an EMBL/GenBank/DDBJ whole genome shotgun (WGS) entry which is preliminary data.</text>
</comment>
<keyword evidence="5" id="KW-0378">Hydrolase</keyword>
<keyword evidence="5" id="KW-0540">Nuclease</keyword>
<keyword evidence="2" id="KW-0680">Restriction system</keyword>
<evidence type="ECO:0000256" key="1">
    <source>
        <dbReference type="ARBA" id="ARBA00010923"/>
    </source>
</evidence>
<evidence type="ECO:0000256" key="2">
    <source>
        <dbReference type="ARBA" id="ARBA00022747"/>
    </source>
</evidence>
<dbReference type="GO" id="GO:0009307">
    <property type="term" value="P:DNA restriction-modification system"/>
    <property type="evidence" value="ECO:0007669"/>
    <property type="project" value="UniProtKB-KW"/>
</dbReference>
<dbReference type="GO" id="GO:0004519">
    <property type="term" value="F:endonuclease activity"/>
    <property type="evidence" value="ECO:0007669"/>
    <property type="project" value="UniProtKB-KW"/>
</dbReference>
<reference evidence="5 6" key="1">
    <citation type="submission" date="2020-08" db="EMBL/GenBank/DDBJ databases">
        <title>Genomic Encyclopedia of Type Strains, Phase IV (KMG-IV): sequencing the most valuable type-strain genomes for metagenomic binning, comparative biology and taxonomic classification.</title>
        <authorList>
            <person name="Goeker M."/>
        </authorList>
    </citation>
    <scope>NUCLEOTIDE SEQUENCE [LARGE SCALE GENOMIC DNA]</scope>
    <source>
        <strain evidence="5 6">DSM 23562</strain>
    </source>
</reference>
<dbReference type="GO" id="GO:0003677">
    <property type="term" value="F:DNA binding"/>
    <property type="evidence" value="ECO:0007669"/>
    <property type="project" value="UniProtKB-KW"/>
</dbReference>
<feature type="domain" description="Type I restriction modification DNA specificity" evidence="4">
    <location>
        <begin position="96"/>
        <end position="168"/>
    </location>
</feature>
<evidence type="ECO:0000313" key="5">
    <source>
        <dbReference type="EMBL" id="MBB6050436.1"/>
    </source>
</evidence>
<dbReference type="Pfam" id="PF01420">
    <property type="entry name" value="Methylase_S"/>
    <property type="match status" value="1"/>
</dbReference>
<dbReference type="PANTHER" id="PTHR30408:SF12">
    <property type="entry name" value="TYPE I RESTRICTION ENZYME MJAVIII SPECIFICITY SUBUNIT"/>
    <property type="match status" value="1"/>
</dbReference>
<name>A0A7W9SPK8_ARMRO</name>
<dbReference type="EMBL" id="JACHGW010000002">
    <property type="protein sequence ID" value="MBB6050436.1"/>
    <property type="molecule type" value="Genomic_DNA"/>
</dbReference>
<accession>A0A7W9SPK8</accession>
<organism evidence="5 6">
    <name type="scientific">Armatimonas rosea</name>
    <dbReference type="NCBI Taxonomy" id="685828"/>
    <lineage>
        <taxon>Bacteria</taxon>
        <taxon>Bacillati</taxon>
        <taxon>Armatimonadota</taxon>
        <taxon>Armatimonadia</taxon>
        <taxon>Armatimonadales</taxon>
        <taxon>Armatimonadaceae</taxon>
        <taxon>Armatimonas</taxon>
    </lineage>
</organism>
<dbReference type="RefSeq" id="WP_184195382.1">
    <property type="nucleotide sequence ID" value="NZ_JACHGW010000002.1"/>
</dbReference>
<comment type="similarity">
    <text evidence="1">Belongs to the type-I restriction system S methylase family.</text>
</comment>
<dbReference type="InterPro" id="IPR001646">
    <property type="entry name" value="5peptide_repeat"/>
</dbReference>
<dbReference type="Pfam" id="PF00805">
    <property type="entry name" value="Pentapeptide"/>
    <property type="match status" value="2"/>
</dbReference>
<sequence length="699" mass="79079">MKRPKLPDSWLMPPLGHLCSSVDSINPASKGEGTFRYIDISSLDSVSKRITAAQEVQNLEAPSRARQVVRAGDVLVSTVRPRLNAVTLVPEDLDGEICSTGFCVLRPDTSLIDPTFLFSFVRTAQFIENLAKLERGQTYPAVSDADVRSVKIPLPPLAEQRRIVEILSLAEEIRDDRRLMLEGGWVEREGKKERVWGARDLMPALFHEMFGDPTENPKGWQKVRVGDAGLVQLGRQRTPQYQTGQHFKPYLRVANVFEDRIDISDVLQMDFDDRDFKIYRLEYGDILLNEGQSSELVGRPAMWRGEIPDCCFQNTLIRFRGKSDEVTPVFALSLFLYYYRRGEFARIGSKTSSIAHLGASRFAALPFLIPPRKLQDSFVDSARWTREIFDFIQNGLSEADKLIQSVAINAFLGNLTEAWRKSTPEKQEAVSVTQQKIDSQNESDFEGESRWLLADVESDFSSQASWTKEPDDEPMEIEEFFHVYAMNRWREHLPLKARRPEALAEIKGSLEELVLAGITENASRYWTAELLAQREPLQRSQIPMIQRALETLSEAGLIVAVGKELPSQTVFDKQSYMIVYRAIRNDEHLQYNDILPKGDLRNRNLAGLKLRMVDLRRADLSGAILNRADLESADLRGANLKQSDLRWANLRNADLSYATLTGADLENADLRGANLDNADLLGANLLRAIGYIKTEIGDL</sequence>
<dbReference type="InterPro" id="IPR044946">
    <property type="entry name" value="Restrct_endonuc_typeI_TRD_sf"/>
</dbReference>
<evidence type="ECO:0000256" key="3">
    <source>
        <dbReference type="ARBA" id="ARBA00023125"/>
    </source>
</evidence>
<keyword evidence="3" id="KW-0238">DNA-binding</keyword>
<proteinExistence type="inferred from homology"/>
<keyword evidence="5" id="KW-0255">Endonuclease</keyword>
<dbReference type="SUPFAM" id="SSF141571">
    <property type="entry name" value="Pentapeptide repeat-like"/>
    <property type="match status" value="1"/>
</dbReference>
<dbReference type="InterPro" id="IPR000055">
    <property type="entry name" value="Restrct_endonuc_typeI_TRD"/>
</dbReference>
<dbReference type="Gene3D" id="2.160.20.80">
    <property type="entry name" value="E3 ubiquitin-protein ligase SopA"/>
    <property type="match status" value="1"/>
</dbReference>
<evidence type="ECO:0000259" key="4">
    <source>
        <dbReference type="Pfam" id="PF01420"/>
    </source>
</evidence>
<dbReference type="AlphaFoldDB" id="A0A7W9SPK8"/>
<evidence type="ECO:0000313" key="6">
    <source>
        <dbReference type="Proteomes" id="UP000520814"/>
    </source>
</evidence>
<dbReference type="Proteomes" id="UP000520814">
    <property type="component" value="Unassembled WGS sequence"/>
</dbReference>